<keyword evidence="10" id="KW-1185">Reference proteome</keyword>
<dbReference type="STRING" id="1469647.BC351_13545"/>
<protein>
    <submittedName>
        <fullName evidence="9">Sugar ABC transporter permease</fullName>
    </submittedName>
</protein>
<dbReference type="Proteomes" id="UP000190626">
    <property type="component" value="Unassembled WGS sequence"/>
</dbReference>
<comment type="caution">
    <text evidence="9">The sequence shown here is derived from an EMBL/GenBank/DDBJ whole genome shotgun (WGS) entry which is preliminary data.</text>
</comment>
<dbReference type="EMBL" id="MBTG01000072">
    <property type="protein sequence ID" value="OPH46942.1"/>
    <property type="molecule type" value="Genomic_DNA"/>
</dbReference>
<accession>A0A1V4H744</accession>
<dbReference type="Gene3D" id="1.10.3720.10">
    <property type="entry name" value="MetI-like"/>
    <property type="match status" value="1"/>
</dbReference>
<evidence type="ECO:0000256" key="3">
    <source>
        <dbReference type="ARBA" id="ARBA00022475"/>
    </source>
</evidence>
<dbReference type="OrthoDB" id="157184at2"/>
<evidence type="ECO:0000256" key="5">
    <source>
        <dbReference type="ARBA" id="ARBA00022989"/>
    </source>
</evidence>
<feature type="transmembrane region" description="Helical" evidence="7">
    <location>
        <begin position="263"/>
        <end position="280"/>
    </location>
</feature>
<dbReference type="RefSeq" id="WP_079421266.1">
    <property type="nucleotide sequence ID" value="NZ_MBTG01000072.1"/>
</dbReference>
<proteinExistence type="predicted"/>
<evidence type="ECO:0000313" key="10">
    <source>
        <dbReference type="Proteomes" id="UP000190626"/>
    </source>
</evidence>
<evidence type="ECO:0000256" key="7">
    <source>
        <dbReference type="SAM" id="Phobius"/>
    </source>
</evidence>
<keyword evidence="3" id="KW-1003">Cell membrane</keyword>
<keyword evidence="4 7" id="KW-0812">Transmembrane</keyword>
<name>A0A1V4H744_9BACL</name>
<feature type="transmembrane region" description="Helical" evidence="7">
    <location>
        <begin position="12"/>
        <end position="34"/>
    </location>
</feature>
<dbReference type="InterPro" id="IPR035906">
    <property type="entry name" value="MetI-like_sf"/>
</dbReference>
<feature type="transmembrane region" description="Helical" evidence="7">
    <location>
        <begin position="142"/>
        <end position="163"/>
    </location>
</feature>
<keyword evidence="6 7" id="KW-0472">Membrane</keyword>
<sequence>MPIRNRAQQWFHGINITFFILISIVTVIPLIYVVSVSLTSDSDIAHYGYSLIPKHITGMAYTYLVQTPKQLINAYVITMIVTVLGTVLSLVLTTTVAYVMTRKDYRYHRITTFYVFFTMIFNGGLVPTYMVVTKILHLQDTIFALFLPYGVSAWFAMLMRGFLMSLPFEIIESAKIDGASEMRIFGGIIVPLSKPALATVGLFYALGYWNDWWLAMLYISDANLIPLQYMLQSIMSNLEHLTSHMQAGLNINLDQIPGESARMAIAVLAIGPMMFVFPFFQKYIVKGLTLGAVKG</sequence>
<evidence type="ECO:0000256" key="2">
    <source>
        <dbReference type="ARBA" id="ARBA00022448"/>
    </source>
</evidence>
<organism evidence="9 10">
    <name type="scientific">Paenibacillus ferrarius</name>
    <dbReference type="NCBI Taxonomy" id="1469647"/>
    <lineage>
        <taxon>Bacteria</taxon>
        <taxon>Bacillati</taxon>
        <taxon>Bacillota</taxon>
        <taxon>Bacilli</taxon>
        <taxon>Bacillales</taxon>
        <taxon>Paenibacillaceae</taxon>
        <taxon>Paenibacillus</taxon>
    </lineage>
</organism>
<keyword evidence="2" id="KW-0813">Transport</keyword>
<evidence type="ECO:0000313" key="9">
    <source>
        <dbReference type="EMBL" id="OPH46942.1"/>
    </source>
</evidence>
<dbReference type="PROSITE" id="PS50928">
    <property type="entry name" value="ABC_TM1"/>
    <property type="match status" value="1"/>
</dbReference>
<evidence type="ECO:0000259" key="8">
    <source>
        <dbReference type="PROSITE" id="PS50928"/>
    </source>
</evidence>
<comment type="subcellular location">
    <subcellularLocation>
        <location evidence="1">Cell membrane</location>
        <topology evidence="1">Multi-pass membrane protein</topology>
    </subcellularLocation>
</comment>
<dbReference type="GO" id="GO:0055085">
    <property type="term" value="P:transmembrane transport"/>
    <property type="evidence" value="ECO:0007669"/>
    <property type="project" value="InterPro"/>
</dbReference>
<dbReference type="InterPro" id="IPR000515">
    <property type="entry name" value="MetI-like"/>
</dbReference>
<dbReference type="PANTHER" id="PTHR43744:SF9">
    <property type="entry name" value="POLYGALACTURONAN_RHAMNOGALACTURONAN TRANSPORT SYSTEM PERMEASE PROTEIN YTCP"/>
    <property type="match status" value="1"/>
</dbReference>
<feature type="transmembrane region" description="Helical" evidence="7">
    <location>
        <begin position="184"/>
        <end position="206"/>
    </location>
</feature>
<feature type="transmembrane region" description="Helical" evidence="7">
    <location>
        <begin position="111"/>
        <end position="130"/>
    </location>
</feature>
<gene>
    <name evidence="9" type="ORF">BC351_13545</name>
</gene>
<reference evidence="10" key="1">
    <citation type="submission" date="2016-07" db="EMBL/GenBank/DDBJ databases">
        <authorList>
            <person name="Florea S."/>
            <person name="Webb J.S."/>
            <person name="Jaromczyk J."/>
            <person name="Schardl C.L."/>
        </authorList>
    </citation>
    <scope>NUCLEOTIDE SEQUENCE [LARGE SCALE GENOMIC DNA]</scope>
    <source>
        <strain evidence="10">CY1</strain>
    </source>
</reference>
<evidence type="ECO:0000256" key="1">
    <source>
        <dbReference type="ARBA" id="ARBA00004651"/>
    </source>
</evidence>
<dbReference type="GO" id="GO:0005886">
    <property type="term" value="C:plasma membrane"/>
    <property type="evidence" value="ECO:0007669"/>
    <property type="project" value="UniProtKB-SubCell"/>
</dbReference>
<feature type="transmembrane region" description="Helical" evidence="7">
    <location>
        <begin position="72"/>
        <end position="99"/>
    </location>
</feature>
<keyword evidence="5 7" id="KW-1133">Transmembrane helix</keyword>
<dbReference type="PANTHER" id="PTHR43744">
    <property type="entry name" value="ABC TRANSPORTER PERMEASE PROTEIN MG189-RELATED-RELATED"/>
    <property type="match status" value="1"/>
</dbReference>
<dbReference type="CDD" id="cd06261">
    <property type="entry name" value="TM_PBP2"/>
    <property type="match status" value="1"/>
</dbReference>
<feature type="domain" description="ABC transmembrane type-1" evidence="8">
    <location>
        <begin position="75"/>
        <end position="280"/>
    </location>
</feature>
<dbReference type="AlphaFoldDB" id="A0A1V4H744"/>
<evidence type="ECO:0000256" key="6">
    <source>
        <dbReference type="ARBA" id="ARBA00023136"/>
    </source>
</evidence>
<dbReference type="SUPFAM" id="SSF161098">
    <property type="entry name" value="MetI-like"/>
    <property type="match status" value="1"/>
</dbReference>
<evidence type="ECO:0000256" key="4">
    <source>
        <dbReference type="ARBA" id="ARBA00022692"/>
    </source>
</evidence>